<feature type="transmembrane region" description="Helical" evidence="6">
    <location>
        <begin position="178"/>
        <end position="198"/>
    </location>
</feature>
<dbReference type="STRING" id="224999.GCA_001485475_01791"/>
<keyword evidence="5 6" id="KW-0472">Membrane</keyword>
<comment type="subcellular location">
    <subcellularLocation>
        <location evidence="1">Cell membrane</location>
        <topology evidence="1">Multi-pass membrane protein</topology>
    </subcellularLocation>
</comment>
<dbReference type="PROSITE" id="PS50850">
    <property type="entry name" value="MFS"/>
    <property type="match status" value="1"/>
</dbReference>
<feature type="domain" description="Major facilitator superfamily (MFS) profile" evidence="7">
    <location>
        <begin position="11"/>
        <end position="433"/>
    </location>
</feature>
<feature type="transmembrane region" description="Helical" evidence="6">
    <location>
        <begin position="401"/>
        <end position="424"/>
    </location>
</feature>
<evidence type="ECO:0000256" key="3">
    <source>
        <dbReference type="ARBA" id="ARBA00022692"/>
    </source>
</evidence>
<feature type="transmembrane region" description="Helical" evidence="6">
    <location>
        <begin position="277"/>
        <end position="301"/>
    </location>
</feature>
<sequence length="433" mass="47487">MGLEKGIGEERRWFYPISGFVMGTAITVTGLWTMFYPHIQMHFGLDTTASIVLAATFSGIGSMIVGPPIAGVILDKYGPKINFIIAAISLITGHIFIMKMLLLTQWSVAMRLWYLGSFFVGLGCGFFGGTSPATIGKWFPDKVGTAMGFTVAGTSAGTIVYSPLVASYIKNHGFNGNIFLFFSVISAIFLIGIGLPFWKTPSSNWNPIFSKNTSDINTNITNNFSKDYTLKEAIFDKRFWILYICFTCASFSYMFFTQNVSLIIMEGLSSTMSKEDILSSVVPTFLSVSAISTLAGTFIWGIISDKLGGPWKTLWVVYLLPAILMGAFYLNYHSKILIFLIGAVFYFCGGGEPVIHYAIVPHVFGRKHLGKVMSVLNAFSVGVGVSVGPYVGAYIKDVTGGYYWALIIAIIVRLCGTCCAILGMRFDKIKRLD</sequence>
<feature type="transmembrane region" description="Helical" evidence="6">
    <location>
        <begin position="143"/>
        <end position="166"/>
    </location>
</feature>
<accession>A0A0U9HK58</accession>
<feature type="transmembrane region" description="Helical" evidence="6">
    <location>
        <begin position="47"/>
        <end position="74"/>
    </location>
</feature>
<dbReference type="EMBL" id="DF977003">
    <property type="protein sequence ID" value="GAQ25756.1"/>
    <property type="molecule type" value="Genomic_DNA"/>
</dbReference>
<evidence type="ECO:0000259" key="7">
    <source>
        <dbReference type="PROSITE" id="PS50850"/>
    </source>
</evidence>
<feature type="transmembrane region" description="Helical" evidence="6">
    <location>
        <begin position="81"/>
        <end position="106"/>
    </location>
</feature>
<evidence type="ECO:0000256" key="5">
    <source>
        <dbReference type="ARBA" id="ARBA00023136"/>
    </source>
</evidence>
<evidence type="ECO:0000256" key="1">
    <source>
        <dbReference type="ARBA" id="ARBA00004651"/>
    </source>
</evidence>
<dbReference type="InterPro" id="IPR050327">
    <property type="entry name" value="Proton-linked_MCT"/>
</dbReference>
<dbReference type="InterPro" id="IPR036259">
    <property type="entry name" value="MFS_trans_sf"/>
</dbReference>
<feature type="transmembrane region" description="Helical" evidence="6">
    <location>
        <begin position="12"/>
        <end position="35"/>
    </location>
</feature>
<dbReference type="InterPro" id="IPR011701">
    <property type="entry name" value="MFS"/>
</dbReference>
<evidence type="ECO:0000313" key="8">
    <source>
        <dbReference type="EMBL" id="GAQ25756.1"/>
    </source>
</evidence>
<protein>
    <submittedName>
        <fullName evidence="8">Nitrate/nitrite transporter NarK</fullName>
    </submittedName>
</protein>
<dbReference type="OrthoDB" id="9793415at2"/>
<dbReference type="Pfam" id="PF07690">
    <property type="entry name" value="MFS_1"/>
    <property type="match status" value="1"/>
</dbReference>
<dbReference type="AlphaFoldDB" id="A0A0U9HK58"/>
<evidence type="ECO:0000256" key="6">
    <source>
        <dbReference type="SAM" id="Phobius"/>
    </source>
</evidence>
<keyword evidence="2" id="KW-0813">Transport</keyword>
<dbReference type="PANTHER" id="PTHR11360">
    <property type="entry name" value="MONOCARBOXYLATE TRANSPORTER"/>
    <property type="match status" value="1"/>
</dbReference>
<keyword evidence="4 6" id="KW-1133">Transmembrane helix</keyword>
<dbReference type="InterPro" id="IPR020846">
    <property type="entry name" value="MFS_dom"/>
</dbReference>
<feature type="transmembrane region" description="Helical" evidence="6">
    <location>
        <begin position="240"/>
        <end position="265"/>
    </location>
</feature>
<dbReference type="GO" id="GO:0022857">
    <property type="term" value="F:transmembrane transporter activity"/>
    <property type="evidence" value="ECO:0007669"/>
    <property type="project" value="InterPro"/>
</dbReference>
<feature type="transmembrane region" description="Helical" evidence="6">
    <location>
        <begin position="112"/>
        <end position="131"/>
    </location>
</feature>
<evidence type="ECO:0000256" key="2">
    <source>
        <dbReference type="ARBA" id="ARBA00022448"/>
    </source>
</evidence>
<evidence type="ECO:0000256" key="4">
    <source>
        <dbReference type="ARBA" id="ARBA00022989"/>
    </source>
</evidence>
<keyword evidence="9" id="KW-1185">Reference proteome</keyword>
<dbReference type="Gene3D" id="1.20.1250.20">
    <property type="entry name" value="MFS general substrate transporter like domains"/>
    <property type="match status" value="2"/>
</dbReference>
<feature type="transmembrane region" description="Helical" evidence="6">
    <location>
        <begin position="313"/>
        <end position="330"/>
    </location>
</feature>
<keyword evidence="3 6" id="KW-0812">Transmembrane</keyword>
<name>A0A0U9HK58_9FIRM</name>
<feature type="transmembrane region" description="Helical" evidence="6">
    <location>
        <begin position="336"/>
        <end position="360"/>
    </location>
</feature>
<proteinExistence type="predicted"/>
<organism evidence="8">
    <name type="scientific">Tepidanaerobacter syntrophicus</name>
    <dbReference type="NCBI Taxonomy" id="224999"/>
    <lineage>
        <taxon>Bacteria</taxon>
        <taxon>Bacillati</taxon>
        <taxon>Bacillota</taxon>
        <taxon>Clostridia</taxon>
        <taxon>Thermosediminibacterales</taxon>
        <taxon>Tepidanaerobacteraceae</taxon>
        <taxon>Tepidanaerobacter</taxon>
    </lineage>
</organism>
<gene>
    <name evidence="8" type="ORF">TSYNT_92</name>
</gene>
<feature type="transmembrane region" description="Helical" evidence="6">
    <location>
        <begin position="372"/>
        <end position="395"/>
    </location>
</feature>
<dbReference type="GO" id="GO:0005886">
    <property type="term" value="C:plasma membrane"/>
    <property type="evidence" value="ECO:0007669"/>
    <property type="project" value="UniProtKB-SubCell"/>
</dbReference>
<evidence type="ECO:0000313" key="9">
    <source>
        <dbReference type="Proteomes" id="UP000062160"/>
    </source>
</evidence>
<reference evidence="8" key="1">
    <citation type="journal article" date="2016" name="Genome Announc.">
        <title>Draft Genome Sequence of the Syntrophic Lactate-Degrading Bacterium Tepidanaerobacter syntrophicus JLT.</title>
        <authorList>
            <person name="Matsuura N."/>
            <person name="Ohashi A."/>
            <person name="Tourlousse D.M."/>
            <person name="Sekiguchi Y."/>
        </authorList>
    </citation>
    <scope>NUCLEOTIDE SEQUENCE [LARGE SCALE GENOMIC DNA]</scope>
    <source>
        <strain evidence="8">JL</strain>
    </source>
</reference>
<dbReference type="RefSeq" id="WP_059033263.1">
    <property type="nucleotide sequence ID" value="NZ_BSDN01000013.1"/>
</dbReference>
<dbReference type="SUPFAM" id="SSF103473">
    <property type="entry name" value="MFS general substrate transporter"/>
    <property type="match status" value="1"/>
</dbReference>
<dbReference type="Proteomes" id="UP000062160">
    <property type="component" value="Unassembled WGS sequence"/>
</dbReference>